<evidence type="ECO:0000256" key="2">
    <source>
        <dbReference type="ARBA" id="ARBA00022776"/>
    </source>
</evidence>
<protein>
    <recommendedName>
        <fullName evidence="8">Alpha-endosulfine</fullName>
    </recommendedName>
</protein>
<dbReference type="PANTHER" id="PTHR10358">
    <property type="entry name" value="ENDOSULFINE"/>
    <property type="match status" value="1"/>
</dbReference>
<dbReference type="Proteomes" id="UP001562425">
    <property type="component" value="Unassembled WGS sequence"/>
</dbReference>
<gene>
    <name evidence="6" type="ORF">pipiens_002474</name>
</gene>
<evidence type="ECO:0000313" key="6">
    <source>
        <dbReference type="EMBL" id="KAL1397791.1"/>
    </source>
</evidence>
<evidence type="ECO:0000256" key="3">
    <source>
        <dbReference type="ARBA" id="ARBA00023272"/>
    </source>
</evidence>
<evidence type="ECO:0000313" key="7">
    <source>
        <dbReference type="Proteomes" id="UP001562425"/>
    </source>
</evidence>
<keyword evidence="4" id="KW-0963">Cytoplasm</keyword>
<dbReference type="GO" id="GO:0005737">
    <property type="term" value="C:cytoplasm"/>
    <property type="evidence" value="ECO:0007669"/>
    <property type="project" value="UniProtKB-SubCell"/>
</dbReference>
<dbReference type="PANTHER" id="PTHR10358:SF6">
    <property type="entry name" value="ENDOSULFINE, ISOFORM A"/>
    <property type="match status" value="1"/>
</dbReference>
<keyword evidence="2 4" id="KW-0498">Mitosis</keyword>
<comment type="similarity">
    <text evidence="1 4">Belongs to the endosulfine family.</text>
</comment>
<comment type="function">
    <text evidence="4">Protein phosphatase inhibitor that specifically inhibits protein phosphatase 2A (PP2A) during mitosis.</text>
</comment>
<feature type="compositionally biased region" description="Low complexity" evidence="5">
    <location>
        <begin position="90"/>
        <end position="109"/>
    </location>
</feature>
<organism evidence="6 7">
    <name type="scientific">Culex pipiens pipiens</name>
    <name type="common">Northern house mosquito</name>
    <dbReference type="NCBI Taxonomy" id="38569"/>
    <lineage>
        <taxon>Eukaryota</taxon>
        <taxon>Metazoa</taxon>
        <taxon>Ecdysozoa</taxon>
        <taxon>Arthropoda</taxon>
        <taxon>Hexapoda</taxon>
        <taxon>Insecta</taxon>
        <taxon>Pterygota</taxon>
        <taxon>Neoptera</taxon>
        <taxon>Endopterygota</taxon>
        <taxon>Diptera</taxon>
        <taxon>Nematocera</taxon>
        <taxon>Culicoidea</taxon>
        <taxon>Culicidae</taxon>
        <taxon>Culicinae</taxon>
        <taxon>Culicini</taxon>
        <taxon>Culex</taxon>
        <taxon>Culex</taxon>
    </lineage>
</organism>
<keyword evidence="4" id="KW-0131">Cell cycle</keyword>
<name>A0ABD1DDP5_CULPP</name>
<sequence length="203" mass="23174">MSTERDERENVKQKQSRHQSTKKGLTEKKQQQQQQKRERETQLKTLCSRRGVLETIWSERAFLSHFRTPQPGVHRRTTIRQIFITHKTTEQTTTEQTETEEQQQSVSELEQQEEAKMKAKYGGNIGLGGGPRGLGGHSAFLQKRLQKGQKYFDSGDYQMAKQKGGGVKQVFANKVPTGEAIPTPESVPVRKTSIIQQCNKFQS</sequence>
<accession>A0ABD1DDP5</accession>
<dbReference type="Pfam" id="PF04667">
    <property type="entry name" value="Endosulfine"/>
    <property type="match status" value="1"/>
</dbReference>
<evidence type="ECO:0008006" key="8">
    <source>
        <dbReference type="Google" id="ProtNLM"/>
    </source>
</evidence>
<reference evidence="6 7" key="1">
    <citation type="submission" date="2024-05" db="EMBL/GenBank/DDBJ databases">
        <title>Culex pipiens pipiens assembly and annotation.</title>
        <authorList>
            <person name="Alout H."/>
            <person name="Durand T."/>
        </authorList>
    </citation>
    <scope>NUCLEOTIDE SEQUENCE [LARGE SCALE GENOMIC DNA]</scope>
    <source>
        <strain evidence="6">HA-2024</strain>
        <tissue evidence="6">Whole body</tissue>
    </source>
</reference>
<keyword evidence="7" id="KW-1185">Reference proteome</keyword>
<evidence type="ECO:0000256" key="1">
    <source>
        <dbReference type="ARBA" id="ARBA00010520"/>
    </source>
</evidence>
<keyword evidence="4" id="KW-0132">Cell division</keyword>
<feature type="compositionally biased region" description="Basic and acidic residues" evidence="5">
    <location>
        <begin position="1"/>
        <end position="12"/>
    </location>
</feature>
<comment type="subcellular location">
    <subcellularLocation>
        <location evidence="4">Cytoplasm</location>
    </subcellularLocation>
</comment>
<feature type="compositionally biased region" description="Basic and acidic residues" evidence="5">
    <location>
        <begin position="24"/>
        <end position="42"/>
    </location>
</feature>
<comment type="caution">
    <text evidence="6">The sequence shown here is derived from an EMBL/GenBank/DDBJ whole genome shotgun (WGS) entry which is preliminary data.</text>
</comment>
<dbReference type="AlphaFoldDB" id="A0ABD1DDP5"/>
<keyword evidence="3 4" id="KW-0650">Protein phosphatase inhibitor</keyword>
<dbReference type="GO" id="GO:0004864">
    <property type="term" value="F:protein phosphatase inhibitor activity"/>
    <property type="evidence" value="ECO:0007669"/>
    <property type="project" value="UniProtKB-KW"/>
</dbReference>
<evidence type="ECO:0000256" key="4">
    <source>
        <dbReference type="RuleBase" id="RU363120"/>
    </source>
</evidence>
<dbReference type="GO" id="GO:0051301">
    <property type="term" value="P:cell division"/>
    <property type="evidence" value="ECO:0007669"/>
    <property type="project" value="UniProtKB-KW"/>
</dbReference>
<feature type="region of interest" description="Disordered" evidence="5">
    <location>
        <begin position="88"/>
        <end position="114"/>
    </location>
</feature>
<dbReference type="EMBL" id="JBEHCU010006143">
    <property type="protein sequence ID" value="KAL1397791.1"/>
    <property type="molecule type" value="Genomic_DNA"/>
</dbReference>
<evidence type="ECO:0000256" key="5">
    <source>
        <dbReference type="SAM" id="MobiDB-lite"/>
    </source>
</evidence>
<feature type="region of interest" description="Disordered" evidence="5">
    <location>
        <begin position="1"/>
        <end position="42"/>
    </location>
</feature>
<proteinExistence type="inferred from homology"/>
<dbReference type="InterPro" id="IPR006760">
    <property type="entry name" value="Endosulphine"/>
</dbReference>